<gene>
    <name evidence="2" type="ORF">GCM10012282_18110</name>
</gene>
<proteinExistence type="predicted"/>
<dbReference type="AlphaFoldDB" id="A0A917KS55"/>
<reference evidence="2" key="1">
    <citation type="journal article" date="2014" name="Int. J. Syst. Evol. Microbiol.">
        <title>Complete genome sequence of Corynebacterium casei LMG S-19264T (=DSM 44701T), isolated from a smear-ripened cheese.</title>
        <authorList>
            <consortium name="US DOE Joint Genome Institute (JGI-PGF)"/>
            <person name="Walter F."/>
            <person name="Albersmeier A."/>
            <person name="Kalinowski J."/>
            <person name="Ruckert C."/>
        </authorList>
    </citation>
    <scope>NUCLEOTIDE SEQUENCE</scope>
    <source>
        <strain evidence="2">CGMCC 4.7272</strain>
    </source>
</reference>
<dbReference type="Proteomes" id="UP000625682">
    <property type="component" value="Unassembled WGS sequence"/>
</dbReference>
<evidence type="ECO:0000313" key="2">
    <source>
        <dbReference type="EMBL" id="GGJ21978.1"/>
    </source>
</evidence>
<evidence type="ECO:0000313" key="3">
    <source>
        <dbReference type="Proteomes" id="UP000625682"/>
    </source>
</evidence>
<name>A0A917KS55_9ACTN</name>
<dbReference type="EMBL" id="BMMU01000004">
    <property type="protein sequence ID" value="GGJ21978.1"/>
    <property type="molecule type" value="Genomic_DNA"/>
</dbReference>
<keyword evidence="3" id="KW-1185">Reference proteome</keyword>
<feature type="region of interest" description="Disordered" evidence="1">
    <location>
        <begin position="59"/>
        <end position="82"/>
    </location>
</feature>
<sequence length="82" mass="8761">MEARVGVPVAVPRADARLTPDLLQFGEGDTDPRGQGEGHAFVLLAGPREVTVRVADEETHTAPPAAFRRSAVPNRACSSQRK</sequence>
<protein>
    <submittedName>
        <fullName evidence="2">Uncharacterized protein</fullName>
    </submittedName>
</protein>
<comment type="caution">
    <text evidence="2">The sequence shown here is derived from an EMBL/GenBank/DDBJ whole genome shotgun (WGS) entry which is preliminary data.</text>
</comment>
<organism evidence="2 3">
    <name type="scientific">Streptomyces lacrimifluminis</name>
    <dbReference type="NCBI Taxonomy" id="1500077"/>
    <lineage>
        <taxon>Bacteria</taxon>
        <taxon>Bacillati</taxon>
        <taxon>Actinomycetota</taxon>
        <taxon>Actinomycetes</taxon>
        <taxon>Kitasatosporales</taxon>
        <taxon>Streptomycetaceae</taxon>
        <taxon>Streptomyces</taxon>
    </lineage>
</organism>
<reference evidence="2" key="2">
    <citation type="submission" date="2020-09" db="EMBL/GenBank/DDBJ databases">
        <authorList>
            <person name="Sun Q."/>
            <person name="Zhou Y."/>
        </authorList>
    </citation>
    <scope>NUCLEOTIDE SEQUENCE</scope>
    <source>
        <strain evidence="2">CGMCC 4.7272</strain>
    </source>
</reference>
<accession>A0A917KS55</accession>
<evidence type="ECO:0000256" key="1">
    <source>
        <dbReference type="SAM" id="MobiDB-lite"/>
    </source>
</evidence>